<evidence type="ECO:0000313" key="2">
    <source>
        <dbReference type="Proteomes" id="UP000250266"/>
    </source>
</evidence>
<dbReference type="AlphaFoldDB" id="A0A8E2E420"/>
<dbReference type="Proteomes" id="UP000250266">
    <property type="component" value="Unassembled WGS sequence"/>
</dbReference>
<proteinExistence type="predicted"/>
<reference evidence="1 2" key="1">
    <citation type="journal article" date="2016" name="Nat. Commun.">
        <title>Ectomycorrhizal ecology is imprinted in the genome of the dominant symbiotic fungus Cenococcum geophilum.</title>
        <authorList>
            <consortium name="DOE Joint Genome Institute"/>
            <person name="Peter M."/>
            <person name="Kohler A."/>
            <person name="Ohm R.A."/>
            <person name="Kuo A."/>
            <person name="Krutzmann J."/>
            <person name="Morin E."/>
            <person name="Arend M."/>
            <person name="Barry K.W."/>
            <person name="Binder M."/>
            <person name="Choi C."/>
            <person name="Clum A."/>
            <person name="Copeland A."/>
            <person name="Grisel N."/>
            <person name="Haridas S."/>
            <person name="Kipfer T."/>
            <person name="LaButti K."/>
            <person name="Lindquist E."/>
            <person name="Lipzen A."/>
            <person name="Maire R."/>
            <person name="Meier B."/>
            <person name="Mihaltcheva S."/>
            <person name="Molinier V."/>
            <person name="Murat C."/>
            <person name="Poggeler S."/>
            <person name="Quandt C.A."/>
            <person name="Sperisen C."/>
            <person name="Tritt A."/>
            <person name="Tisserant E."/>
            <person name="Crous P.W."/>
            <person name="Henrissat B."/>
            <person name="Nehls U."/>
            <person name="Egli S."/>
            <person name="Spatafora J.W."/>
            <person name="Grigoriev I.V."/>
            <person name="Martin F.M."/>
        </authorList>
    </citation>
    <scope>NUCLEOTIDE SEQUENCE [LARGE SCALE GENOMIC DNA]</scope>
    <source>
        <strain evidence="1 2">CBS 459.81</strain>
    </source>
</reference>
<dbReference type="EMBL" id="KV745161">
    <property type="protein sequence ID" value="OCK77017.1"/>
    <property type="molecule type" value="Genomic_DNA"/>
</dbReference>
<gene>
    <name evidence="1" type="ORF">K432DRAFT_385015</name>
</gene>
<sequence length="62" mass="6477">MNNKHATSSAICVAGFLGCINQCGIYAATVIATDICFAKLRSRSCSFDSLSFSGAGDRIVNV</sequence>
<organism evidence="1 2">
    <name type="scientific">Lepidopterella palustris CBS 459.81</name>
    <dbReference type="NCBI Taxonomy" id="1314670"/>
    <lineage>
        <taxon>Eukaryota</taxon>
        <taxon>Fungi</taxon>
        <taxon>Dikarya</taxon>
        <taxon>Ascomycota</taxon>
        <taxon>Pezizomycotina</taxon>
        <taxon>Dothideomycetes</taxon>
        <taxon>Pleosporomycetidae</taxon>
        <taxon>Mytilinidiales</taxon>
        <taxon>Argynnaceae</taxon>
        <taxon>Lepidopterella</taxon>
    </lineage>
</organism>
<accession>A0A8E2E420</accession>
<evidence type="ECO:0000313" key="1">
    <source>
        <dbReference type="EMBL" id="OCK77017.1"/>
    </source>
</evidence>
<keyword evidence="2" id="KW-1185">Reference proteome</keyword>
<protein>
    <submittedName>
        <fullName evidence="1">Uncharacterized protein</fullName>
    </submittedName>
</protein>
<dbReference type="PROSITE" id="PS51257">
    <property type="entry name" value="PROKAR_LIPOPROTEIN"/>
    <property type="match status" value="1"/>
</dbReference>
<name>A0A8E2E420_9PEZI</name>